<organism evidence="2 3">
    <name type="scientific">Actinoplanes auranticolor</name>
    <dbReference type="NCBI Taxonomy" id="47988"/>
    <lineage>
        <taxon>Bacteria</taxon>
        <taxon>Bacillati</taxon>
        <taxon>Actinomycetota</taxon>
        <taxon>Actinomycetes</taxon>
        <taxon>Micromonosporales</taxon>
        <taxon>Micromonosporaceae</taxon>
        <taxon>Actinoplanes</taxon>
    </lineage>
</organism>
<accession>A0A919SLU4</accession>
<dbReference type="RefSeq" id="WP_212992041.1">
    <property type="nucleotide sequence ID" value="NZ_BAABEA010000036.1"/>
</dbReference>
<reference evidence="2" key="1">
    <citation type="submission" date="2021-03" db="EMBL/GenBank/DDBJ databases">
        <title>Whole genome shotgun sequence of Actinoplanes auranticolor NBRC 12245.</title>
        <authorList>
            <person name="Komaki H."/>
            <person name="Tamura T."/>
        </authorList>
    </citation>
    <scope>NUCLEOTIDE SEQUENCE</scope>
    <source>
        <strain evidence="2">NBRC 12245</strain>
    </source>
</reference>
<feature type="chain" id="PRO_5038689344" description="Secreted protein" evidence="1">
    <location>
        <begin position="29"/>
        <end position="207"/>
    </location>
</feature>
<evidence type="ECO:0000313" key="3">
    <source>
        <dbReference type="Proteomes" id="UP000681340"/>
    </source>
</evidence>
<dbReference type="AlphaFoldDB" id="A0A919SLU4"/>
<keyword evidence="3" id="KW-1185">Reference proteome</keyword>
<gene>
    <name evidence="2" type="ORF">Aau02nite_61330</name>
</gene>
<comment type="caution">
    <text evidence="2">The sequence shown here is derived from an EMBL/GenBank/DDBJ whole genome shotgun (WGS) entry which is preliminary data.</text>
</comment>
<keyword evidence="1" id="KW-0732">Signal</keyword>
<dbReference type="Proteomes" id="UP000681340">
    <property type="component" value="Unassembled WGS sequence"/>
</dbReference>
<feature type="signal peptide" evidence="1">
    <location>
        <begin position="1"/>
        <end position="28"/>
    </location>
</feature>
<evidence type="ECO:0008006" key="4">
    <source>
        <dbReference type="Google" id="ProtNLM"/>
    </source>
</evidence>
<sequence>MFSRRHRKTWARTLGAVACVILTTSALGAGMPSGAASAGPDDRLQGLLANNPGSVQVGPGTVRTPDGAEISLPTAAGAVKAAKSGPAKAALAAADRCSSEDLCLFQNQLWEGEKLTLPADCTLRALWTYKLSNGQTWDKHVDSYINNNPKAGTWATLFNVWGAKDLNEMDYWDIVESHRSAGPDAPSNAISGMPWADRTAVARVCQP</sequence>
<proteinExistence type="predicted"/>
<name>A0A919SLU4_9ACTN</name>
<evidence type="ECO:0000313" key="2">
    <source>
        <dbReference type="EMBL" id="GIM74506.1"/>
    </source>
</evidence>
<dbReference type="Pfam" id="PF03995">
    <property type="entry name" value="Inhibitor_I36"/>
    <property type="match status" value="1"/>
</dbReference>
<dbReference type="EMBL" id="BOQL01000051">
    <property type="protein sequence ID" value="GIM74506.1"/>
    <property type="molecule type" value="Genomic_DNA"/>
</dbReference>
<evidence type="ECO:0000256" key="1">
    <source>
        <dbReference type="SAM" id="SignalP"/>
    </source>
</evidence>
<protein>
    <recommendedName>
        <fullName evidence="4">Secreted protein</fullName>
    </recommendedName>
</protein>